<dbReference type="OrthoDB" id="9793489at2"/>
<evidence type="ECO:0000313" key="3">
    <source>
        <dbReference type="EMBL" id="CAL44243.1"/>
    </source>
</evidence>
<dbReference type="InterPro" id="IPR050491">
    <property type="entry name" value="AmpC-like"/>
</dbReference>
<dbReference type="GeneID" id="66551629"/>
<accession>A6H1L9</accession>
<dbReference type="Gene3D" id="3.40.710.10">
    <property type="entry name" value="DD-peptidase/beta-lactamase superfamily"/>
    <property type="match status" value="1"/>
</dbReference>
<dbReference type="KEGG" id="fps:FP2182"/>
<feature type="domain" description="Beta-lactamase-related" evidence="2">
    <location>
        <begin position="34"/>
        <end position="366"/>
    </location>
</feature>
<dbReference type="STRING" id="402612.FP2182"/>
<dbReference type="EMBL" id="AM398681">
    <property type="protein sequence ID" value="CAL44243.1"/>
    <property type="molecule type" value="Genomic_DNA"/>
</dbReference>
<dbReference type="EnsemblBacteria" id="CAL44243">
    <property type="protein sequence ID" value="CAL44243"/>
    <property type="gene ID" value="FP2182"/>
</dbReference>
<dbReference type="eggNOG" id="COG1680">
    <property type="taxonomic scope" value="Bacteria"/>
</dbReference>
<reference evidence="3 4" key="1">
    <citation type="journal article" date="2007" name="Nat. Biotechnol.">
        <title>Complete genome sequence of the fish pathogen Flavobacterium psychrophilum.</title>
        <authorList>
            <person name="Duchaud E."/>
            <person name="Boussaha M."/>
            <person name="Loux V."/>
            <person name="Bernardet J.F."/>
            <person name="Michel C."/>
            <person name="Kerouault B."/>
            <person name="Mondot S."/>
            <person name="Nicolas P."/>
            <person name="Bossy R."/>
            <person name="Caron C."/>
            <person name="Bessieres P."/>
            <person name="Gibrat J.F."/>
            <person name="Claverol S."/>
            <person name="Dumetz F."/>
            <person name="Le Henaff M."/>
            <person name="Benmansour A."/>
        </authorList>
    </citation>
    <scope>NUCLEOTIDE SEQUENCE [LARGE SCALE GENOMIC DNA]</scope>
    <source>
        <strain evidence="4">ATCC 49511 / DSM 21280 / CIP 103535 / JIP02/86</strain>
    </source>
</reference>
<dbReference type="SMART" id="SM00028">
    <property type="entry name" value="TPR"/>
    <property type="match status" value="2"/>
</dbReference>
<dbReference type="InterPro" id="IPR012338">
    <property type="entry name" value="Beta-lactam/transpept-like"/>
</dbReference>
<dbReference type="RefSeq" id="WP_011964278.1">
    <property type="nucleotide sequence ID" value="NC_009613.3"/>
</dbReference>
<dbReference type="PATRIC" id="fig|402612.5.peg.2223"/>
<dbReference type="HOGENOM" id="CLU_020027_0_2_10"/>
<dbReference type="InterPro" id="IPR019734">
    <property type="entry name" value="TPR_rpt"/>
</dbReference>
<dbReference type="PANTHER" id="PTHR46825:SF9">
    <property type="entry name" value="BETA-LACTAMASE-RELATED DOMAIN-CONTAINING PROTEIN"/>
    <property type="match status" value="1"/>
</dbReference>
<dbReference type="PROSITE" id="PS50293">
    <property type="entry name" value="TPR_REGION"/>
    <property type="match status" value="1"/>
</dbReference>
<dbReference type="Gene3D" id="1.25.40.10">
    <property type="entry name" value="Tetratricopeptide repeat domain"/>
    <property type="match status" value="1"/>
</dbReference>
<evidence type="ECO:0000259" key="2">
    <source>
        <dbReference type="Pfam" id="PF00144"/>
    </source>
</evidence>
<dbReference type="Proteomes" id="UP000006394">
    <property type="component" value="Chromosome"/>
</dbReference>
<keyword evidence="1" id="KW-0802">TPR repeat</keyword>
<dbReference type="AlphaFoldDB" id="A6H1L9"/>
<dbReference type="InterPro" id="IPR011990">
    <property type="entry name" value="TPR-like_helical_dom_sf"/>
</dbReference>
<dbReference type="PANTHER" id="PTHR46825">
    <property type="entry name" value="D-ALANYL-D-ALANINE-CARBOXYPEPTIDASE/ENDOPEPTIDASE AMPH"/>
    <property type="match status" value="1"/>
</dbReference>
<evidence type="ECO:0000313" key="4">
    <source>
        <dbReference type="Proteomes" id="UP000006394"/>
    </source>
</evidence>
<sequence>MKKRFFVILLTTFLANILSGQELNDFFSTLSKNNIFKGSVVISKSGKKVFSNSYGFSNIEKKEKINDKSQFPIASITKTFTATAILQLQQKGKLNINEPVQKYLTEFPYPNITIKQLLNNTSGLAQEYNLFDTIIKEEPEKIISNQDIIPTFIRFKTPLSFLPGSKWEYNNVNFCLAGLIIEKVSRISYADYLAKNIFKPAKMKNSFAPANRKIKKTNQVELYTYPNLYSTNYVNTNTLKENYQIVAKSNFYGNGGIVSTALDLQKYQNALFTYQLLGKKELEEALTATIHNDGKMVTYNLEGKETSYGLGWEMYTNESNGKIVFHDGNVTGLTSILVHNITKNQTVILLSNTASSAVFGTSNAVLQLIDNKPYKIPEQNLSRIYGSLLENGSKEEANQLIEEYLKNPSSYEATERDFNRLGYQFLRLQKSDNSLLTFNSATLIFPKSSNIYDSYGEALLQCGKKEDAIKMYQKSVELNPDNENGKKVLNNLLNK</sequence>
<protein>
    <submittedName>
        <fullName evidence="3">Probable penicillin-binding protein</fullName>
    </submittedName>
</protein>
<name>A6H1L9_FLAPJ</name>
<evidence type="ECO:0000256" key="1">
    <source>
        <dbReference type="PROSITE-ProRule" id="PRU00339"/>
    </source>
</evidence>
<gene>
    <name evidence="3" type="ordered locus">FP2182</name>
</gene>
<dbReference type="InterPro" id="IPR001466">
    <property type="entry name" value="Beta-lactam-related"/>
</dbReference>
<dbReference type="SUPFAM" id="SSF48452">
    <property type="entry name" value="TPR-like"/>
    <property type="match status" value="1"/>
</dbReference>
<organism evidence="3 4">
    <name type="scientific">Flavobacterium psychrophilum (strain ATCC 49511 / DSM 21280 / CIP 103535 / JIP02/86)</name>
    <dbReference type="NCBI Taxonomy" id="402612"/>
    <lineage>
        <taxon>Bacteria</taxon>
        <taxon>Pseudomonadati</taxon>
        <taxon>Bacteroidota</taxon>
        <taxon>Flavobacteriia</taxon>
        <taxon>Flavobacteriales</taxon>
        <taxon>Flavobacteriaceae</taxon>
        <taxon>Flavobacterium</taxon>
    </lineage>
</organism>
<feature type="repeat" description="TPR" evidence="1">
    <location>
        <begin position="449"/>
        <end position="482"/>
    </location>
</feature>
<proteinExistence type="predicted"/>
<dbReference type="Pfam" id="PF00144">
    <property type="entry name" value="Beta-lactamase"/>
    <property type="match status" value="1"/>
</dbReference>
<dbReference type="PROSITE" id="PS50005">
    <property type="entry name" value="TPR"/>
    <property type="match status" value="1"/>
</dbReference>
<keyword evidence="4" id="KW-1185">Reference proteome</keyword>
<dbReference type="SUPFAM" id="SSF56601">
    <property type="entry name" value="beta-lactamase/transpeptidase-like"/>
    <property type="match status" value="1"/>
</dbReference>